<feature type="transmembrane region" description="Helical" evidence="1">
    <location>
        <begin position="139"/>
        <end position="158"/>
    </location>
</feature>
<dbReference type="Proteomes" id="UP000295181">
    <property type="component" value="Unassembled WGS sequence"/>
</dbReference>
<proteinExistence type="predicted"/>
<evidence type="ECO:0000313" key="3">
    <source>
        <dbReference type="Proteomes" id="UP000295181"/>
    </source>
</evidence>
<name>A0A4R5NTN3_LENBU</name>
<accession>A0A4R5NTN3</accession>
<comment type="caution">
    <text evidence="2">The sequence shown here is derived from an EMBL/GenBank/DDBJ whole genome shotgun (WGS) entry which is preliminary data.</text>
</comment>
<evidence type="ECO:0000313" key="2">
    <source>
        <dbReference type="EMBL" id="TDG80231.1"/>
    </source>
</evidence>
<organism evidence="2 3">
    <name type="scientific">Lentilactobacillus buchneri DSM 20057</name>
    <dbReference type="NCBI Taxonomy" id="1423728"/>
    <lineage>
        <taxon>Bacteria</taxon>
        <taxon>Bacillati</taxon>
        <taxon>Bacillota</taxon>
        <taxon>Bacilli</taxon>
        <taxon>Lactobacillales</taxon>
        <taxon>Lactobacillaceae</taxon>
        <taxon>Lentilactobacillus</taxon>
    </lineage>
</organism>
<keyword evidence="1" id="KW-1133">Transmembrane helix</keyword>
<keyword evidence="1" id="KW-0812">Transmembrane</keyword>
<feature type="transmembrane region" description="Helical" evidence="1">
    <location>
        <begin position="7"/>
        <end position="27"/>
    </location>
</feature>
<dbReference type="AlphaFoldDB" id="A0A4R5NTN3"/>
<reference evidence="2 3" key="1">
    <citation type="journal article" date="2019" name="Appl. Microbiol. Biotechnol.">
        <title>Uncovering carbohydrate metabolism through a genotype-phenotype association study of 56 lactic acid bacteria genomes.</title>
        <authorList>
            <person name="Buron-Moles G."/>
            <person name="Chailyan A."/>
            <person name="Dolejs I."/>
            <person name="Forster J."/>
            <person name="Miks M.H."/>
        </authorList>
    </citation>
    <scope>NUCLEOTIDE SEQUENCE [LARGE SCALE GENOMIC DNA]</scope>
    <source>
        <strain evidence="2 3">ATCC 4005</strain>
    </source>
</reference>
<protein>
    <submittedName>
        <fullName evidence="2">Uncharacterized protein</fullName>
    </submittedName>
</protein>
<keyword evidence="1" id="KW-0472">Membrane</keyword>
<dbReference type="EMBL" id="PUFP01000018">
    <property type="protein sequence ID" value="TDG80231.1"/>
    <property type="molecule type" value="Genomic_DNA"/>
</dbReference>
<sequence>MKIVRHFLNYGWSLLGGLVALLLIYFYDGALQLPEWSTKGSLRLAFNLSAWDWYFLLDMLLILPVVRILMRQAFSQESVEFETYKDKALRLHHADVQANHKNRAWSANGVTVNPWEFRYTQTQSYKGAADFGFNIFKNLCLNLLIVLFGPLWLIYALIKRSRHRKSL</sequence>
<evidence type="ECO:0000256" key="1">
    <source>
        <dbReference type="SAM" id="Phobius"/>
    </source>
</evidence>
<feature type="transmembrane region" description="Helical" evidence="1">
    <location>
        <begin position="53"/>
        <end position="70"/>
    </location>
</feature>
<gene>
    <name evidence="2" type="ORF">C5L32_001656</name>
</gene>